<name>A0ABW6WG26_9ACTN</name>
<organism evidence="1 2">
    <name type="scientific">Paractinoplanes globisporus</name>
    <dbReference type="NCBI Taxonomy" id="113565"/>
    <lineage>
        <taxon>Bacteria</taxon>
        <taxon>Bacillati</taxon>
        <taxon>Actinomycetota</taxon>
        <taxon>Actinomycetes</taxon>
        <taxon>Micromonosporales</taxon>
        <taxon>Micromonosporaceae</taxon>
        <taxon>Paractinoplanes</taxon>
    </lineage>
</organism>
<sequence>MDSAGIDGAMASALTAAASYVVIRGAHQNAKLSEIDFPSAVAGPAIEAVVRHLVPPQSNTAVAPRDSSSGGSALTMILDSNVDSNFVVQLLTHWRNLGVDPHRLVLVGDPEQLPPFEETAFAGAAAGCAVRAAYHARDALVREEPSASRSAVAEFASRWLGLPPTDENVEATGNALLQAPLDGVHPDGDHAAVRRLPTDVRDQRRMWRPLGRTRIRSARVASLDRPVRLAGGTLLTLADTVAATDELEAMAYGWDDMRVERVLEMLGRDERRVALALAGHYAGTWEQAAVLCGYPCAFGERVRRKLKRKGAELHARQAAAARRLV</sequence>
<accession>A0ABW6WG26</accession>
<reference evidence="1 2" key="1">
    <citation type="submission" date="2024-10" db="EMBL/GenBank/DDBJ databases">
        <title>The Natural Products Discovery Center: Release of the First 8490 Sequenced Strains for Exploring Actinobacteria Biosynthetic Diversity.</title>
        <authorList>
            <person name="Kalkreuter E."/>
            <person name="Kautsar S.A."/>
            <person name="Yang D."/>
            <person name="Bader C.D."/>
            <person name="Teijaro C.N."/>
            <person name="Fluegel L."/>
            <person name="Davis C.M."/>
            <person name="Simpson J.R."/>
            <person name="Lauterbach L."/>
            <person name="Steele A.D."/>
            <person name="Gui C."/>
            <person name="Meng S."/>
            <person name="Li G."/>
            <person name="Viehrig K."/>
            <person name="Ye F."/>
            <person name="Su P."/>
            <person name="Kiefer A.F."/>
            <person name="Nichols A."/>
            <person name="Cepeda A.J."/>
            <person name="Yan W."/>
            <person name="Fan B."/>
            <person name="Jiang Y."/>
            <person name="Adhikari A."/>
            <person name="Zheng C.-J."/>
            <person name="Schuster L."/>
            <person name="Cowan T.M."/>
            <person name="Smanski M.J."/>
            <person name="Chevrette M.G."/>
            <person name="De Carvalho L.P.S."/>
            <person name="Shen B."/>
        </authorList>
    </citation>
    <scope>NUCLEOTIDE SEQUENCE [LARGE SCALE GENOMIC DNA]</scope>
    <source>
        <strain evidence="1 2">NPDC000087</strain>
    </source>
</reference>
<dbReference type="Proteomes" id="UP001602245">
    <property type="component" value="Unassembled WGS sequence"/>
</dbReference>
<dbReference type="EMBL" id="JBIAZU010000003">
    <property type="protein sequence ID" value="MFF5291876.1"/>
    <property type="molecule type" value="Genomic_DNA"/>
</dbReference>
<comment type="caution">
    <text evidence="1">The sequence shown here is derived from an EMBL/GenBank/DDBJ whole genome shotgun (WGS) entry which is preliminary data.</text>
</comment>
<evidence type="ECO:0000313" key="2">
    <source>
        <dbReference type="Proteomes" id="UP001602245"/>
    </source>
</evidence>
<proteinExistence type="predicted"/>
<evidence type="ECO:0000313" key="1">
    <source>
        <dbReference type="EMBL" id="MFF5291876.1"/>
    </source>
</evidence>
<keyword evidence="2" id="KW-1185">Reference proteome</keyword>
<protein>
    <submittedName>
        <fullName evidence="1">Uncharacterized protein</fullName>
    </submittedName>
</protein>
<gene>
    <name evidence="1" type="ORF">ACFY35_20740</name>
</gene>
<dbReference type="RefSeq" id="WP_020511741.1">
    <property type="nucleotide sequence ID" value="NZ_JBIAZU010000003.1"/>
</dbReference>